<comment type="caution">
    <text evidence="2">The sequence shown here is derived from an EMBL/GenBank/DDBJ whole genome shotgun (WGS) entry which is preliminary data.</text>
</comment>
<evidence type="ECO:0000313" key="2">
    <source>
        <dbReference type="EMBL" id="CAI8046924.1"/>
    </source>
</evidence>
<organism evidence="2 3">
    <name type="scientific">Geodia barretti</name>
    <name type="common">Barrett's horny sponge</name>
    <dbReference type="NCBI Taxonomy" id="519541"/>
    <lineage>
        <taxon>Eukaryota</taxon>
        <taxon>Metazoa</taxon>
        <taxon>Porifera</taxon>
        <taxon>Demospongiae</taxon>
        <taxon>Heteroscleromorpha</taxon>
        <taxon>Tetractinellida</taxon>
        <taxon>Astrophorina</taxon>
        <taxon>Geodiidae</taxon>
        <taxon>Geodia</taxon>
    </lineage>
</organism>
<name>A0AA35TFT8_GEOBA</name>
<evidence type="ECO:0000313" key="3">
    <source>
        <dbReference type="Proteomes" id="UP001174909"/>
    </source>
</evidence>
<gene>
    <name evidence="2" type="ORF">GBAR_LOCUS25944</name>
</gene>
<dbReference type="AlphaFoldDB" id="A0AA35TFT8"/>
<dbReference type="Pfam" id="PF14213">
    <property type="entry name" value="DUF4325"/>
    <property type="match status" value="1"/>
</dbReference>
<reference evidence="2" key="1">
    <citation type="submission" date="2023-03" db="EMBL/GenBank/DDBJ databases">
        <authorList>
            <person name="Steffen K."/>
            <person name="Cardenas P."/>
        </authorList>
    </citation>
    <scope>NUCLEOTIDE SEQUENCE</scope>
</reference>
<dbReference type="EMBL" id="CASHTH010003596">
    <property type="protein sequence ID" value="CAI8046924.1"/>
    <property type="molecule type" value="Genomic_DNA"/>
</dbReference>
<dbReference type="Proteomes" id="UP001174909">
    <property type="component" value="Unassembled WGS sequence"/>
</dbReference>
<protein>
    <recommendedName>
        <fullName evidence="1">DUF4325 domain-containing protein</fullName>
    </recommendedName>
</protein>
<dbReference type="InterPro" id="IPR025474">
    <property type="entry name" value="DUF4325"/>
</dbReference>
<proteinExistence type="predicted"/>
<feature type="domain" description="DUF4325" evidence="1">
    <location>
        <begin position="21"/>
        <end position="64"/>
    </location>
</feature>
<accession>A0AA35TFT8</accession>
<keyword evidence="3" id="KW-1185">Reference proteome</keyword>
<evidence type="ECO:0000259" key="1">
    <source>
        <dbReference type="Pfam" id="PF14213"/>
    </source>
</evidence>
<sequence>MGRDFSPCPGGRSRDDGPWCAEAFREDTLRPALDAEDVVVLHLDCAEGYGSSFLSEAFGGLVRPGTGGFTPEELHRKLRLESRDAILVREIWSYIDHAHA</sequence>